<dbReference type="Proteomes" id="UP000228380">
    <property type="component" value="Chromosome 9"/>
</dbReference>
<dbReference type="PANTHER" id="PTHR32343">
    <property type="entry name" value="SERINE/ARGININE-RICH SPLICING FACTOR"/>
    <property type="match status" value="1"/>
</dbReference>
<dbReference type="GO" id="GO:0003723">
    <property type="term" value="F:RNA binding"/>
    <property type="evidence" value="ECO:0007669"/>
    <property type="project" value="UniProtKB-UniRule"/>
</dbReference>
<keyword evidence="3" id="KW-1185">Reference proteome</keyword>
<dbReference type="Gene3D" id="3.30.70.330">
    <property type="match status" value="1"/>
</dbReference>
<dbReference type="PROSITE" id="PS50102">
    <property type="entry name" value="RRM"/>
    <property type="match status" value="1"/>
</dbReference>
<reference evidence="3" key="1">
    <citation type="journal article" date="2019" name="Nat. Commun.">
        <title>Genome-wide association mapping of date palm fruit traits.</title>
        <authorList>
            <person name="Hazzouri K.M."/>
            <person name="Gros-Balthazard M."/>
            <person name="Flowers J.M."/>
            <person name="Copetti D."/>
            <person name="Lemansour A."/>
            <person name="Lebrun M."/>
            <person name="Masmoudi K."/>
            <person name="Ferrand S."/>
            <person name="Dhar M.I."/>
            <person name="Fresquez Z.A."/>
            <person name="Rosas U."/>
            <person name="Zhang J."/>
            <person name="Talag J."/>
            <person name="Lee S."/>
            <person name="Kudrna D."/>
            <person name="Powell R.F."/>
            <person name="Leitch I.J."/>
            <person name="Krueger R.R."/>
            <person name="Wing R.A."/>
            <person name="Amiri K.M.A."/>
            <person name="Purugganan M.D."/>
        </authorList>
    </citation>
    <scope>NUCLEOTIDE SEQUENCE [LARGE SCALE GENOMIC DNA]</scope>
    <source>
        <strain evidence="3">cv. Khalas</strain>
    </source>
</reference>
<evidence type="ECO:0000313" key="3">
    <source>
        <dbReference type="Proteomes" id="UP000228380"/>
    </source>
</evidence>
<sequence>MLLQVPLDQGYLRMRVDPQLTVTSNWTIDVSDVRIVKVSNIFLAASKRDIKEFFSFSGDIQYIELRSEFERSQIAYVTFKESQGADTAMLLSGATIADLCVSITPVEDYQLPPEAYKEILVNLTP</sequence>
<evidence type="ECO:0000313" key="4">
    <source>
        <dbReference type="RefSeq" id="XP_038979346.1"/>
    </source>
</evidence>
<protein>
    <submittedName>
        <fullName evidence="4 5">Binding partner of ACD11 1-like</fullName>
    </submittedName>
</protein>
<dbReference type="RefSeq" id="XP_038986481.1">
    <property type="nucleotide sequence ID" value="XM_039130553.1"/>
</dbReference>
<keyword evidence="1" id="KW-0694">RNA-binding</keyword>
<dbReference type="InterPro" id="IPR012677">
    <property type="entry name" value="Nucleotide-bd_a/b_plait_sf"/>
</dbReference>
<evidence type="ECO:0000256" key="1">
    <source>
        <dbReference type="PROSITE-ProRule" id="PRU00176"/>
    </source>
</evidence>
<feature type="domain" description="RRM" evidence="2">
    <location>
        <begin position="34"/>
        <end position="108"/>
    </location>
</feature>
<dbReference type="RefSeq" id="XP_038979346.1">
    <property type="nucleotide sequence ID" value="XM_039123418.1"/>
</dbReference>
<gene>
    <name evidence="5" type="primary">LOC120111979</name>
    <name evidence="4" type="synonym">LOC103715329</name>
</gene>
<dbReference type="InterPro" id="IPR035979">
    <property type="entry name" value="RBD_domain_sf"/>
</dbReference>
<dbReference type="Pfam" id="PF00076">
    <property type="entry name" value="RRM_1"/>
    <property type="match status" value="1"/>
</dbReference>
<accession>A0A8B9AID3</accession>
<evidence type="ECO:0000313" key="5">
    <source>
        <dbReference type="RefSeq" id="XP_038986481.1"/>
    </source>
</evidence>
<dbReference type="PANTHER" id="PTHR32343:SF29">
    <property type="entry name" value="RNA-BINDING (RRM_RBD_RNP MOTIFS) FAMILY PROTEIN"/>
    <property type="match status" value="1"/>
</dbReference>
<reference evidence="4 5" key="2">
    <citation type="submission" date="2025-04" db="UniProtKB">
        <authorList>
            <consortium name="RefSeq"/>
        </authorList>
    </citation>
    <scope>IDENTIFICATION</scope>
    <source>
        <tissue evidence="4 5">Young leaves</tissue>
    </source>
</reference>
<dbReference type="InterPro" id="IPR000504">
    <property type="entry name" value="RRM_dom"/>
</dbReference>
<dbReference type="GeneID" id="120111979"/>
<dbReference type="KEGG" id="pda:103715329"/>
<evidence type="ECO:0000259" key="2">
    <source>
        <dbReference type="PROSITE" id="PS50102"/>
    </source>
</evidence>
<name>A0A8B9AID3_PHODC</name>
<dbReference type="OrthoDB" id="7763451at2759"/>
<proteinExistence type="predicted"/>
<dbReference type="SMART" id="SM00360">
    <property type="entry name" value="RRM"/>
    <property type="match status" value="1"/>
</dbReference>
<dbReference type="SUPFAM" id="SSF54928">
    <property type="entry name" value="RNA-binding domain, RBD"/>
    <property type="match status" value="1"/>
</dbReference>
<dbReference type="KEGG" id="pda:120111979"/>
<dbReference type="AlphaFoldDB" id="A0A8B9AID3"/>
<organism evidence="3 5">
    <name type="scientific">Phoenix dactylifera</name>
    <name type="common">Date palm</name>
    <dbReference type="NCBI Taxonomy" id="42345"/>
    <lineage>
        <taxon>Eukaryota</taxon>
        <taxon>Viridiplantae</taxon>
        <taxon>Streptophyta</taxon>
        <taxon>Embryophyta</taxon>
        <taxon>Tracheophyta</taxon>
        <taxon>Spermatophyta</taxon>
        <taxon>Magnoliopsida</taxon>
        <taxon>Liliopsida</taxon>
        <taxon>Arecaceae</taxon>
        <taxon>Coryphoideae</taxon>
        <taxon>Phoeniceae</taxon>
        <taxon>Phoenix</taxon>
    </lineage>
</organism>